<dbReference type="Gene3D" id="3.40.50.11350">
    <property type="match status" value="1"/>
</dbReference>
<dbReference type="OrthoDB" id="428346at2759"/>
<evidence type="ECO:0000313" key="1">
    <source>
        <dbReference type="EMBL" id="OWF47930.1"/>
    </source>
</evidence>
<name>A0A210QGP3_MIZYE</name>
<dbReference type="EMBL" id="NEDP02003748">
    <property type="protein sequence ID" value="OWF47930.1"/>
    <property type="molecule type" value="Genomic_DNA"/>
</dbReference>
<protein>
    <submittedName>
        <fullName evidence="1">Uncharacterized protein</fullName>
    </submittedName>
</protein>
<proteinExistence type="predicted"/>
<sequence>MLYTLWTSNTTQQGLAESDAGQSSPIDVPVVRRESHKTSMASTLPTPEPSLEHPSNVTKGYLVYDCSHRWPGSCGGWSDRISGILSTYVLAILTNRQFLINVDNPCPLENYFESKLYDWRYNKTLLGHKPSSNYYLKDDQGWKIMKILLTAKSAKPIKDFFTAHVSFVRINWDMTREFRKFYHVENYVPWITRLHFADIYRYIFDIFFQPKPFLLDIIDTVQKSKHKNATFCAHLRIGRSSTLPNDNVRTKPEHIHIMLDFIETIDKSKHDLFLATDSEKILHEFETKYSKNSILTVPGRITHIDQTKTGDVCDGFQKQLLDFLFLRTCDKLVICESGFSMMAAYWRDISEGLYCWTPYTVVPCSRYTVHDFFPKPLLSSPR</sequence>
<evidence type="ECO:0000313" key="2">
    <source>
        <dbReference type="Proteomes" id="UP000242188"/>
    </source>
</evidence>
<dbReference type="Proteomes" id="UP000242188">
    <property type="component" value="Unassembled WGS sequence"/>
</dbReference>
<gene>
    <name evidence="1" type="ORF">KP79_PYT15552</name>
</gene>
<comment type="caution">
    <text evidence="1">The sequence shown here is derived from an EMBL/GenBank/DDBJ whole genome shotgun (WGS) entry which is preliminary data.</text>
</comment>
<organism evidence="1 2">
    <name type="scientific">Mizuhopecten yessoensis</name>
    <name type="common">Japanese scallop</name>
    <name type="synonym">Patinopecten yessoensis</name>
    <dbReference type="NCBI Taxonomy" id="6573"/>
    <lineage>
        <taxon>Eukaryota</taxon>
        <taxon>Metazoa</taxon>
        <taxon>Spiralia</taxon>
        <taxon>Lophotrochozoa</taxon>
        <taxon>Mollusca</taxon>
        <taxon>Bivalvia</taxon>
        <taxon>Autobranchia</taxon>
        <taxon>Pteriomorphia</taxon>
        <taxon>Pectinida</taxon>
        <taxon>Pectinoidea</taxon>
        <taxon>Pectinidae</taxon>
        <taxon>Mizuhopecten</taxon>
    </lineage>
</organism>
<reference evidence="1 2" key="1">
    <citation type="journal article" date="2017" name="Nat. Ecol. Evol.">
        <title>Scallop genome provides insights into evolution of bilaterian karyotype and development.</title>
        <authorList>
            <person name="Wang S."/>
            <person name="Zhang J."/>
            <person name="Jiao W."/>
            <person name="Li J."/>
            <person name="Xun X."/>
            <person name="Sun Y."/>
            <person name="Guo X."/>
            <person name="Huan P."/>
            <person name="Dong B."/>
            <person name="Zhang L."/>
            <person name="Hu X."/>
            <person name="Sun X."/>
            <person name="Wang J."/>
            <person name="Zhao C."/>
            <person name="Wang Y."/>
            <person name="Wang D."/>
            <person name="Huang X."/>
            <person name="Wang R."/>
            <person name="Lv J."/>
            <person name="Li Y."/>
            <person name="Zhang Z."/>
            <person name="Liu B."/>
            <person name="Lu W."/>
            <person name="Hui Y."/>
            <person name="Liang J."/>
            <person name="Zhou Z."/>
            <person name="Hou R."/>
            <person name="Li X."/>
            <person name="Liu Y."/>
            <person name="Li H."/>
            <person name="Ning X."/>
            <person name="Lin Y."/>
            <person name="Zhao L."/>
            <person name="Xing Q."/>
            <person name="Dou J."/>
            <person name="Li Y."/>
            <person name="Mao J."/>
            <person name="Guo H."/>
            <person name="Dou H."/>
            <person name="Li T."/>
            <person name="Mu C."/>
            <person name="Jiang W."/>
            <person name="Fu Q."/>
            <person name="Fu X."/>
            <person name="Miao Y."/>
            <person name="Liu J."/>
            <person name="Yu Q."/>
            <person name="Li R."/>
            <person name="Liao H."/>
            <person name="Li X."/>
            <person name="Kong Y."/>
            <person name="Jiang Z."/>
            <person name="Chourrout D."/>
            <person name="Li R."/>
            <person name="Bao Z."/>
        </authorList>
    </citation>
    <scope>NUCLEOTIDE SEQUENCE [LARGE SCALE GENOMIC DNA]</scope>
    <source>
        <strain evidence="1 2">PY_sf001</strain>
    </source>
</reference>
<accession>A0A210QGP3</accession>
<dbReference type="AlphaFoldDB" id="A0A210QGP3"/>
<keyword evidence="2" id="KW-1185">Reference proteome</keyword>